<evidence type="ECO:0000256" key="4">
    <source>
        <dbReference type="ARBA" id="ARBA00022692"/>
    </source>
</evidence>
<keyword evidence="6" id="KW-0256">Endoplasmic reticulum</keyword>
<reference evidence="16" key="1">
    <citation type="submission" date="2025-05" db="UniProtKB">
        <authorList>
            <consortium name="RefSeq"/>
        </authorList>
    </citation>
    <scope>NUCLEOTIDE SEQUENCE [LARGE SCALE GENOMIC DNA]</scope>
</reference>
<evidence type="ECO:0000256" key="12">
    <source>
        <dbReference type="ARBA" id="ARBA00038168"/>
    </source>
</evidence>
<dbReference type="InterPro" id="IPR036400">
    <property type="entry name" value="Cyt_B5-like_heme/steroid_sf"/>
</dbReference>
<dbReference type="GeneID" id="113403686"/>
<accession>A0A8B8IWJ4</accession>
<gene>
    <name evidence="17" type="primary">LOC113403686</name>
</gene>
<dbReference type="Proteomes" id="UP001652626">
    <property type="component" value="Chromosome 2"/>
</dbReference>
<protein>
    <recommendedName>
        <fullName evidence="13">Cytochrome b5</fullName>
    </recommendedName>
</protein>
<evidence type="ECO:0000256" key="14">
    <source>
        <dbReference type="RuleBase" id="RU362121"/>
    </source>
</evidence>
<evidence type="ECO:0000256" key="2">
    <source>
        <dbReference type="ARBA" id="ARBA00022448"/>
    </source>
</evidence>
<keyword evidence="2" id="KW-0813">Transport</keyword>
<dbReference type="OrthoDB" id="260519at2759"/>
<evidence type="ECO:0000259" key="15">
    <source>
        <dbReference type="PROSITE" id="PS50255"/>
    </source>
</evidence>
<dbReference type="OMA" id="VVIVEYM"/>
<evidence type="ECO:0000256" key="11">
    <source>
        <dbReference type="ARBA" id="ARBA00037877"/>
    </source>
</evidence>
<evidence type="ECO:0000256" key="13">
    <source>
        <dbReference type="ARBA" id="ARBA00039806"/>
    </source>
</evidence>
<dbReference type="InterPro" id="IPR001199">
    <property type="entry name" value="Cyt_B5-like_heme/steroid-bd"/>
</dbReference>
<evidence type="ECO:0000256" key="3">
    <source>
        <dbReference type="ARBA" id="ARBA00022617"/>
    </source>
</evidence>
<keyword evidence="16" id="KW-1185">Reference proteome</keyword>
<evidence type="ECO:0000256" key="6">
    <source>
        <dbReference type="ARBA" id="ARBA00022824"/>
    </source>
</evidence>
<evidence type="ECO:0000256" key="1">
    <source>
        <dbReference type="ARBA" id="ARBA00004131"/>
    </source>
</evidence>
<comment type="similarity">
    <text evidence="12 14">Belongs to the cytochrome b5 family.</text>
</comment>
<evidence type="ECO:0000256" key="7">
    <source>
        <dbReference type="ARBA" id="ARBA00022848"/>
    </source>
</evidence>
<keyword evidence="14" id="KW-1133">Transmembrane helix</keyword>
<organism evidence="16 17">
    <name type="scientific">Vanessa tameamea</name>
    <name type="common">Kamehameha butterfly</name>
    <dbReference type="NCBI Taxonomy" id="334116"/>
    <lineage>
        <taxon>Eukaryota</taxon>
        <taxon>Metazoa</taxon>
        <taxon>Ecdysozoa</taxon>
        <taxon>Arthropoda</taxon>
        <taxon>Hexapoda</taxon>
        <taxon>Insecta</taxon>
        <taxon>Pterygota</taxon>
        <taxon>Neoptera</taxon>
        <taxon>Endopterygota</taxon>
        <taxon>Lepidoptera</taxon>
        <taxon>Glossata</taxon>
        <taxon>Ditrysia</taxon>
        <taxon>Papilionoidea</taxon>
        <taxon>Nymphalidae</taxon>
        <taxon>Nymphalinae</taxon>
        <taxon>Vanessa</taxon>
    </lineage>
</organism>
<dbReference type="GO" id="GO:0020037">
    <property type="term" value="F:heme binding"/>
    <property type="evidence" value="ECO:0007669"/>
    <property type="project" value="UniProtKB-UniRule"/>
</dbReference>
<dbReference type="GO" id="GO:0005789">
    <property type="term" value="C:endoplasmic reticulum membrane"/>
    <property type="evidence" value="ECO:0007669"/>
    <property type="project" value="UniProtKB-SubCell"/>
</dbReference>
<dbReference type="FunFam" id="3.10.120.10:FF:000002">
    <property type="entry name" value="Cytochrome b5 type B"/>
    <property type="match status" value="1"/>
</dbReference>
<sequence>MSSGDAMLVQTTVARRFRNTPADCNACNMEELKRFSRKEIAERNTKQQAMFIIHNQVYDVTKFLDDHPGGHEVLLDVIGKDASTDFIDIGHSSDANDMMKKYHIGEVIDKDKITYQKAKAAWVDSERTGESANDSFLNSWKFPVVLGLLMTLLYTYIFG</sequence>
<keyword evidence="4 14" id="KW-0812">Transmembrane</keyword>
<keyword evidence="10 14" id="KW-0472">Membrane</keyword>
<evidence type="ECO:0000256" key="9">
    <source>
        <dbReference type="ARBA" id="ARBA00023004"/>
    </source>
</evidence>
<evidence type="ECO:0000256" key="5">
    <source>
        <dbReference type="ARBA" id="ARBA00022723"/>
    </source>
</evidence>
<dbReference type="Gene3D" id="3.10.120.10">
    <property type="entry name" value="Cytochrome b5-like heme/steroid binding domain"/>
    <property type="match status" value="1"/>
</dbReference>
<keyword evidence="3 14" id="KW-0349">Heme</keyword>
<keyword evidence="5 14" id="KW-0479">Metal-binding</keyword>
<dbReference type="GO" id="GO:0046872">
    <property type="term" value="F:metal ion binding"/>
    <property type="evidence" value="ECO:0007669"/>
    <property type="project" value="UniProtKB-UniRule"/>
</dbReference>
<dbReference type="InterPro" id="IPR018506">
    <property type="entry name" value="Cyt_B5_heme-BS"/>
</dbReference>
<dbReference type="Pfam" id="PF00173">
    <property type="entry name" value="Cyt-b5"/>
    <property type="match status" value="1"/>
</dbReference>
<evidence type="ECO:0000313" key="16">
    <source>
        <dbReference type="Proteomes" id="UP001652626"/>
    </source>
</evidence>
<evidence type="ECO:0000256" key="8">
    <source>
        <dbReference type="ARBA" id="ARBA00022982"/>
    </source>
</evidence>
<evidence type="ECO:0000313" key="17">
    <source>
        <dbReference type="RefSeq" id="XP_026500051.1"/>
    </source>
</evidence>
<keyword evidence="7" id="KW-0492">Microsome</keyword>
<feature type="transmembrane region" description="Helical" evidence="14">
    <location>
        <begin position="140"/>
        <end position="158"/>
    </location>
</feature>
<dbReference type="PROSITE" id="PS00191">
    <property type="entry name" value="CYTOCHROME_B5_1"/>
    <property type="match status" value="1"/>
</dbReference>
<comment type="subcellular location">
    <subcellularLocation>
        <location evidence="1">Endoplasmic reticulum membrane</location>
        <topology evidence="1">Single-pass membrane protein</topology>
        <orientation evidence="1">Cytoplasmic side</orientation>
    </subcellularLocation>
    <subcellularLocation>
        <location evidence="11">Microsome membrane</location>
        <topology evidence="11">Single-pass membrane protein</topology>
        <orientation evidence="11">Cytoplasmic side</orientation>
    </subcellularLocation>
</comment>
<evidence type="ECO:0000256" key="10">
    <source>
        <dbReference type="ARBA" id="ARBA00023136"/>
    </source>
</evidence>
<feature type="domain" description="Cytochrome b5 heme-binding" evidence="15">
    <location>
        <begin position="32"/>
        <end position="108"/>
    </location>
</feature>
<reference evidence="17" key="2">
    <citation type="submission" date="2025-08" db="UniProtKB">
        <authorList>
            <consortium name="RefSeq"/>
        </authorList>
    </citation>
    <scope>IDENTIFICATION</scope>
    <source>
        <tissue evidence="17">Whole body</tissue>
    </source>
</reference>
<dbReference type="PRINTS" id="PR00363">
    <property type="entry name" value="CYTOCHROMEB5"/>
</dbReference>
<dbReference type="SMART" id="SM01117">
    <property type="entry name" value="Cyt-b5"/>
    <property type="match status" value="1"/>
</dbReference>
<dbReference type="RefSeq" id="XP_026500051.1">
    <property type="nucleotide sequence ID" value="XM_026644266.2"/>
</dbReference>
<dbReference type="AlphaFoldDB" id="A0A8B8IWJ4"/>
<keyword evidence="8" id="KW-0249">Electron transport</keyword>
<dbReference type="PANTHER" id="PTHR19359">
    <property type="entry name" value="CYTOCHROME B5"/>
    <property type="match status" value="1"/>
</dbReference>
<dbReference type="PROSITE" id="PS50255">
    <property type="entry name" value="CYTOCHROME_B5_2"/>
    <property type="match status" value="1"/>
</dbReference>
<keyword evidence="9 14" id="KW-0408">Iron</keyword>
<proteinExistence type="inferred from homology"/>
<dbReference type="PANTHER" id="PTHR19359:SF150">
    <property type="entry name" value="CYTOCHROME B5"/>
    <property type="match status" value="1"/>
</dbReference>
<name>A0A8B8IWJ4_VANTA</name>
<dbReference type="SUPFAM" id="SSF55856">
    <property type="entry name" value="Cytochrome b5-like heme/steroid binding domain"/>
    <property type="match status" value="1"/>
</dbReference>
<dbReference type="InterPro" id="IPR050668">
    <property type="entry name" value="Cytochrome_b5"/>
</dbReference>